<evidence type="ECO:0000259" key="2">
    <source>
        <dbReference type="PROSITE" id="PS51707"/>
    </source>
</evidence>
<feature type="domain" description="CYTH" evidence="2">
    <location>
        <begin position="5"/>
        <end position="202"/>
    </location>
</feature>
<dbReference type="PANTHER" id="PTHR39339:SF1">
    <property type="entry name" value="CHAD DOMAIN-CONTAINING PROTEIN"/>
    <property type="match status" value="1"/>
</dbReference>
<dbReference type="PANTHER" id="PTHR39339">
    <property type="entry name" value="SLR1444 PROTEIN"/>
    <property type="match status" value="1"/>
</dbReference>
<evidence type="ECO:0000259" key="3">
    <source>
        <dbReference type="PROSITE" id="PS51708"/>
    </source>
</evidence>
<sequence>MADTKREIERKFEFSKAKSARRGVPDLTGTAAIAAVSDQGTVDLDAVYYDTPDQRLAADGLTLRRRTGGADEGWHLKLPVSPGVRDEIGASLSDTVPPSLAALVRSRVRGAGLRPQVRLVSSRRVSHLLDAEGALLAELSTDEVLAERGDTTAAWTEVEVELADGVDPELLDAVEKAFRKAGLKVSDAPSKLARALAETDAEPPARPVGGGPEGTAGAHVLAYLREQRDALVAQDPAVRRALPDSVHQMRVASRRLRSAFKTYRKVIDRAATDPIGEELRWLAAELGVDRDQEVLLERIQGHLGELPRTLLIGPVRSRLRVWNTARRSGSRRRALAVLDSARYVALLDALDALLDSPPLKQAAARPPQEVLPKAVLRDYERLAGRVATGLSLDEGHERDLALHDARKAAKRLRYAAESAEPVLGKPAKHLAKAGKSVQNLLGDHQDSVVAREALRGLGAQATAAGESAFTWGVLYAREESLAERRERELPDIWSEASDPALRAALE</sequence>
<dbReference type="CDD" id="cd07374">
    <property type="entry name" value="CYTH-like_Pase"/>
    <property type="match status" value="1"/>
</dbReference>
<dbReference type="Gene3D" id="1.40.20.10">
    <property type="entry name" value="CHAD domain"/>
    <property type="match status" value="1"/>
</dbReference>
<feature type="domain" description="CHAD" evidence="3">
    <location>
        <begin position="213"/>
        <end position="498"/>
    </location>
</feature>
<accession>A0A0L8MQM0</accession>
<dbReference type="EMBL" id="LGUV01000177">
    <property type="protein sequence ID" value="KOG52683.1"/>
    <property type="molecule type" value="Genomic_DNA"/>
</dbReference>
<evidence type="ECO:0000256" key="1">
    <source>
        <dbReference type="SAM" id="MobiDB-lite"/>
    </source>
</evidence>
<name>A0A0L8MQM0_STRVG</name>
<dbReference type="PATRIC" id="fig|1961.12.peg.3652"/>
<reference evidence="5" key="1">
    <citation type="submission" date="2015-07" db="EMBL/GenBank/DDBJ databases">
        <authorList>
            <consortium name="Consortium for Microbial Forensics and Genomics (microFORGE)"/>
            <person name="Knight B.M."/>
            <person name="Roberts D.P."/>
            <person name="Lin D."/>
            <person name="Hari K."/>
            <person name="Fletcher J."/>
            <person name="Melcher U."/>
            <person name="Blagden T."/>
            <person name="Winegar R.A."/>
        </authorList>
    </citation>
    <scope>NUCLEOTIDE SEQUENCE [LARGE SCALE GENOMIC DNA]</scope>
    <source>
        <strain evidence="5">NRRL B-1447</strain>
    </source>
</reference>
<dbReference type="AlphaFoldDB" id="A0A0L8MQM0"/>
<dbReference type="SMART" id="SM01118">
    <property type="entry name" value="CYTH"/>
    <property type="match status" value="1"/>
</dbReference>
<gene>
    <name evidence="4" type="ORF">ADK75_15935</name>
</gene>
<dbReference type="InterPro" id="IPR033469">
    <property type="entry name" value="CYTH-like_dom_sf"/>
</dbReference>
<comment type="caution">
    <text evidence="4">The sequence shown here is derived from an EMBL/GenBank/DDBJ whole genome shotgun (WGS) entry which is preliminary data.</text>
</comment>
<dbReference type="Gene3D" id="2.40.320.10">
    <property type="entry name" value="Hypothetical Protein Pfu-838710-001"/>
    <property type="match status" value="1"/>
</dbReference>
<evidence type="ECO:0000313" key="4">
    <source>
        <dbReference type="EMBL" id="KOG52683.1"/>
    </source>
</evidence>
<dbReference type="InterPro" id="IPR007899">
    <property type="entry name" value="CHAD_dom"/>
</dbReference>
<dbReference type="SUPFAM" id="SSF55154">
    <property type="entry name" value="CYTH-like phosphatases"/>
    <property type="match status" value="1"/>
</dbReference>
<dbReference type="InterPro" id="IPR038186">
    <property type="entry name" value="CHAD_dom_sf"/>
</dbReference>
<dbReference type="Proteomes" id="UP000037084">
    <property type="component" value="Unassembled WGS sequence"/>
</dbReference>
<dbReference type="SMART" id="SM00880">
    <property type="entry name" value="CHAD"/>
    <property type="match status" value="1"/>
</dbReference>
<organism evidence="4 5">
    <name type="scientific">Streptomyces virginiae</name>
    <name type="common">Streptomyces cinnamonensis</name>
    <dbReference type="NCBI Taxonomy" id="1961"/>
    <lineage>
        <taxon>Bacteria</taxon>
        <taxon>Bacillati</taxon>
        <taxon>Actinomycetota</taxon>
        <taxon>Actinomycetes</taxon>
        <taxon>Kitasatosporales</taxon>
        <taxon>Streptomycetaceae</taxon>
        <taxon>Streptomyces</taxon>
    </lineage>
</organism>
<protein>
    <submittedName>
        <fullName evidence="4">Metal-binding protein</fullName>
    </submittedName>
</protein>
<dbReference type="RefSeq" id="WP_053171635.1">
    <property type="nucleotide sequence ID" value="NZ_LGUV01000177.1"/>
</dbReference>
<dbReference type="InterPro" id="IPR023577">
    <property type="entry name" value="CYTH_domain"/>
</dbReference>
<dbReference type="OrthoDB" id="9777271at2"/>
<proteinExistence type="predicted"/>
<feature type="region of interest" description="Disordered" evidence="1">
    <location>
        <begin position="484"/>
        <end position="506"/>
    </location>
</feature>
<evidence type="ECO:0000313" key="5">
    <source>
        <dbReference type="Proteomes" id="UP000037084"/>
    </source>
</evidence>
<dbReference type="Pfam" id="PF01928">
    <property type="entry name" value="CYTH"/>
    <property type="match status" value="1"/>
</dbReference>
<dbReference type="Pfam" id="PF05235">
    <property type="entry name" value="CHAD"/>
    <property type="match status" value="1"/>
</dbReference>
<dbReference type="PROSITE" id="PS51707">
    <property type="entry name" value="CYTH"/>
    <property type="match status" value="1"/>
</dbReference>
<dbReference type="PROSITE" id="PS51708">
    <property type="entry name" value="CHAD"/>
    <property type="match status" value="1"/>
</dbReference>